<evidence type="ECO:0000313" key="5">
    <source>
        <dbReference type="Proteomes" id="UP001190700"/>
    </source>
</evidence>
<name>A0AAE0KR42_9CHLO</name>
<feature type="region of interest" description="Disordered" evidence="1">
    <location>
        <begin position="229"/>
        <end position="249"/>
    </location>
</feature>
<reference evidence="4" key="2">
    <citation type="submission" date="2023-06" db="EMBL/GenBank/DDBJ databases">
        <title>Long-read-based genome assembly of the green algal bacterivore Cymbomonas tetramitiformis.</title>
        <authorList>
            <person name="Gyaltshen Y."/>
            <person name="Rozenberg A."/>
            <person name="Paasch A."/>
            <person name="Burns J.A."/>
            <person name="Warring S."/>
            <person name="Larson R."/>
            <person name="Maurer-Alcala X."/>
            <person name="Dacks J."/>
            <person name="Kim E."/>
        </authorList>
    </citation>
    <scope>NUCLEOTIDE SEQUENCE</scope>
    <source>
        <strain evidence="4">PLY_AMNH</strain>
    </source>
</reference>
<dbReference type="PANTHER" id="PTHR18871">
    <property type="entry name" value="CENTROSOMAL PROTEIN OF 112 KDA"/>
    <property type="match status" value="1"/>
</dbReference>
<feature type="compositionally biased region" description="Low complexity" evidence="1">
    <location>
        <begin position="167"/>
        <end position="182"/>
    </location>
</feature>
<evidence type="ECO:0000313" key="4">
    <source>
        <dbReference type="EMBL" id="KAK3257701.1"/>
    </source>
</evidence>
<proteinExistence type="predicted"/>
<dbReference type="PANTHER" id="PTHR18871:SF2">
    <property type="entry name" value="CENTROSOMAL PROTEIN OF 112 KDA"/>
    <property type="match status" value="1"/>
</dbReference>
<organism evidence="4 5">
    <name type="scientific">Cymbomonas tetramitiformis</name>
    <dbReference type="NCBI Taxonomy" id="36881"/>
    <lineage>
        <taxon>Eukaryota</taxon>
        <taxon>Viridiplantae</taxon>
        <taxon>Chlorophyta</taxon>
        <taxon>Pyramimonadophyceae</taxon>
        <taxon>Pyramimonadales</taxon>
        <taxon>Pyramimonadaceae</taxon>
        <taxon>Cymbomonas</taxon>
    </lineage>
</organism>
<dbReference type="Pfam" id="PF14846">
    <property type="entry name" value="DUF4485"/>
    <property type="match status" value="1"/>
</dbReference>
<protein>
    <recommendedName>
        <fullName evidence="2">DUF4485 domain-containing protein</fullName>
    </recommendedName>
</protein>
<feature type="region of interest" description="Disordered" evidence="1">
    <location>
        <begin position="263"/>
        <end position="303"/>
    </location>
</feature>
<evidence type="ECO:0000313" key="3">
    <source>
        <dbReference type="EMBL" id="KAK3253976.1"/>
    </source>
</evidence>
<dbReference type="AlphaFoldDB" id="A0AAE0KR42"/>
<feature type="compositionally biased region" description="Low complexity" evidence="1">
    <location>
        <begin position="98"/>
        <end position="119"/>
    </location>
</feature>
<sequence length="392" mass="43672">MNDFEVAANLDAQFHKIVFESEKRLGLLDKAARIRLEAWLRKLHEGTPNPTWKKNRNTYAKLMLEMLRRGRLESPYTTQPPNGPLPMLPQWKTYNFMSKKSGTSTSRSPGRSPARAAGAEKGASNPTLRDYIGRPDSASTTGPNRHHAYGGLLHQDVPGNAQGGASGKSPRSSSARGRPGASFTTEMMQRSELEAQLGAMRERCAELEWRLSQADAKMAEQNRELAATKEELSRVRDQKDADTRKMRQTHRRDLEDLIGKVEQRRSDASHRASWDATPVSKPARGGPGCTPWEPPRTESSAEDGAEMRMNKPGVLGEDFNLGYTVSGTNVGDDEGRLESHFRNYGVNLDEYDTATPRGKESQKAVSDQDFLSYLDSFQQQTEKLKRKVAGHG</sequence>
<evidence type="ECO:0000259" key="2">
    <source>
        <dbReference type="Pfam" id="PF14846"/>
    </source>
</evidence>
<comment type="caution">
    <text evidence="4">The sequence shown here is derived from an EMBL/GenBank/DDBJ whole genome shotgun (WGS) entry which is preliminary data.</text>
</comment>
<dbReference type="InterPro" id="IPR055310">
    <property type="entry name" value="CEP112"/>
</dbReference>
<reference evidence="4 5" key="1">
    <citation type="journal article" date="2015" name="Genome Biol. Evol.">
        <title>Comparative Genomics of a Bacterivorous Green Alga Reveals Evolutionary Causalities and Consequences of Phago-Mixotrophic Mode of Nutrition.</title>
        <authorList>
            <person name="Burns J.A."/>
            <person name="Paasch A."/>
            <person name="Narechania A."/>
            <person name="Kim E."/>
        </authorList>
    </citation>
    <scope>NUCLEOTIDE SEQUENCE [LARGE SCALE GENOMIC DNA]</scope>
    <source>
        <strain evidence="4">PLY_AMNH</strain>
    </source>
</reference>
<evidence type="ECO:0000256" key="1">
    <source>
        <dbReference type="SAM" id="MobiDB-lite"/>
    </source>
</evidence>
<dbReference type="InterPro" id="IPR027831">
    <property type="entry name" value="DUF4485"/>
</dbReference>
<dbReference type="EMBL" id="LGRX02024471">
    <property type="protein sequence ID" value="KAK3253976.1"/>
    <property type="molecule type" value="Genomic_DNA"/>
</dbReference>
<feature type="region of interest" description="Disordered" evidence="1">
    <location>
        <begin position="98"/>
        <end position="185"/>
    </location>
</feature>
<feature type="compositionally biased region" description="Basic and acidic residues" evidence="1">
    <location>
        <begin position="263"/>
        <end position="273"/>
    </location>
</feature>
<gene>
    <name evidence="4" type="ORF">CYMTET_33224</name>
    <name evidence="3" type="ORF">CYMTET_36795</name>
</gene>
<dbReference type="EMBL" id="LGRX02020217">
    <property type="protein sequence ID" value="KAK3257701.1"/>
    <property type="molecule type" value="Genomic_DNA"/>
</dbReference>
<accession>A0AAE0KR42</accession>
<feature type="domain" description="DUF4485" evidence="2">
    <location>
        <begin position="10"/>
        <end position="90"/>
    </location>
</feature>
<keyword evidence="5" id="KW-1185">Reference proteome</keyword>
<dbReference type="Proteomes" id="UP001190700">
    <property type="component" value="Unassembled WGS sequence"/>
</dbReference>